<dbReference type="PROSITE" id="PS50940">
    <property type="entry name" value="CHIT_BIND_II"/>
    <property type="match status" value="1"/>
</dbReference>
<evidence type="ECO:0000259" key="3">
    <source>
        <dbReference type="PROSITE" id="PS50940"/>
    </source>
</evidence>
<reference evidence="4 5" key="1">
    <citation type="journal article" date="2006" name="Nature">
        <title>Global trends of whole-genome duplications revealed by the ciliate Paramecium tetraurelia.</title>
        <authorList>
            <consortium name="Genoscope"/>
            <person name="Aury J.-M."/>
            <person name="Jaillon O."/>
            <person name="Duret L."/>
            <person name="Noel B."/>
            <person name="Jubin C."/>
            <person name="Porcel B.M."/>
            <person name="Segurens B."/>
            <person name="Daubin V."/>
            <person name="Anthouard V."/>
            <person name="Aiach N."/>
            <person name="Arnaiz O."/>
            <person name="Billaut A."/>
            <person name="Beisson J."/>
            <person name="Blanc I."/>
            <person name="Bouhouche K."/>
            <person name="Camara F."/>
            <person name="Duharcourt S."/>
            <person name="Guigo R."/>
            <person name="Gogendeau D."/>
            <person name="Katinka M."/>
            <person name="Keller A.-M."/>
            <person name="Kissmehl R."/>
            <person name="Klotz C."/>
            <person name="Koll F."/>
            <person name="Le Moue A."/>
            <person name="Lepere C."/>
            <person name="Malinsky S."/>
            <person name="Nowacki M."/>
            <person name="Nowak J.K."/>
            <person name="Plattner H."/>
            <person name="Poulain J."/>
            <person name="Ruiz F."/>
            <person name="Serrano V."/>
            <person name="Zagulski M."/>
            <person name="Dessen P."/>
            <person name="Betermier M."/>
            <person name="Weissenbach J."/>
            <person name="Scarpelli C."/>
            <person name="Schachter V."/>
            <person name="Sperling L."/>
            <person name="Meyer E."/>
            <person name="Cohen J."/>
            <person name="Wincker P."/>
        </authorList>
    </citation>
    <scope>NUCLEOTIDE SEQUENCE [LARGE SCALE GENOMIC DNA]</scope>
    <source>
        <strain evidence="4 5">Stock d4-2</strain>
    </source>
</reference>
<dbReference type="InterPro" id="IPR002557">
    <property type="entry name" value="Chitin-bd_dom"/>
</dbReference>
<dbReference type="HOGENOM" id="CLU_000383_0_0_1"/>
<keyword evidence="5" id="KW-1185">Reference proteome</keyword>
<evidence type="ECO:0000256" key="1">
    <source>
        <dbReference type="ARBA" id="ARBA00023180"/>
    </source>
</evidence>
<dbReference type="InterPro" id="IPR002895">
    <property type="entry name" value="Paramecium_SA"/>
</dbReference>
<dbReference type="InParanoid" id="A0E8C7"/>
<feature type="domain" description="Chitin-binding type-2" evidence="3">
    <location>
        <begin position="939"/>
        <end position="1002"/>
    </location>
</feature>
<accession>A0E8C7</accession>
<dbReference type="InterPro" id="IPR016201">
    <property type="entry name" value="PSI"/>
</dbReference>
<evidence type="ECO:0000313" key="4">
    <source>
        <dbReference type="EMBL" id="CAK91544.1"/>
    </source>
</evidence>
<feature type="signal peptide" evidence="2">
    <location>
        <begin position="1"/>
        <end position="22"/>
    </location>
</feature>
<organism evidence="4 5">
    <name type="scientific">Paramecium tetraurelia</name>
    <dbReference type="NCBI Taxonomy" id="5888"/>
    <lineage>
        <taxon>Eukaryota</taxon>
        <taxon>Sar</taxon>
        <taxon>Alveolata</taxon>
        <taxon>Ciliophora</taxon>
        <taxon>Intramacronucleata</taxon>
        <taxon>Oligohymenophorea</taxon>
        <taxon>Peniculida</taxon>
        <taxon>Parameciidae</taxon>
        <taxon>Paramecium</taxon>
    </lineage>
</organism>
<dbReference type="SMART" id="SM00423">
    <property type="entry name" value="PSI"/>
    <property type="match status" value="4"/>
</dbReference>
<dbReference type="SMART" id="SM00639">
    <property type="entry name" value="PSA"/>
    <property type="match status" value="22"/>
</dbReference>
<name>A0E8C7_PARTE</name>
<proteinExistence type="predicted"/>
<dbReference type="Proteomes" id="UP000000600">
    <property type="component" value="Unassembled WGS sequence"/>
</dbReference>
<evidence type="ECO:0000313" key="5">
    <source>
        <dbReference type="Proteomes" id="UP000000600"/>
    </source>
</evidence>
<dbReference type="EMBL" id="CT868663">
    <property type="protein sequence ID" value="CAK91544.1"/>
    <property type="molecule type" value="Genomic_DNA"/>
</dbReference>
<sequence>MKILITLGILLLTASTSDVAVSDQCNCEKLLSQADCKAKQGCNWSTTTSLCSKTDSGSTSAEGYCGLITDASACAKTKGCAYVDSVCQIFAGCSAYKGATDAECQAISKQCNSDGQAFCVDPATCTTYKTAEDCTGKGSSGGSGTCVWDTSCREQKCTEADVTFNTDAQCNNFIKGCVTTGKGCISSLGLCSSYSGDVETCEGLKGSDGYCKGVDGKDKCIVKSCTDAEITYTTDTACAKYQIGCVTNGYGCVKSPLGSCSTQTGDDVICANKKGSDGKCKGVAEGKTCSVVECKDAPETYTTDDECGKYKSSCVTTGKGCTTSRGACSSYKGTSTTCDGYLGSDGKCKGASDAEAACSAKVCKDADNTLNTDAKCEEYQTGCKTTGKGCTSTLSTCSSYTGDATSCDGYVGTDGKCAGGASSGSCFPKKCSDAPNTLTTNEDCSTYQTGCIATGTGGCTDAGACSSLLNNSQCDGKSTCQWKPQCVTNGDCTDLKTEILCKTVTLQNSNTCWWVGGSCVPRTCDQAPNTYNTDSQCDAFLKGCLTKKTGCVASNASCSSYSGTKATCEGFTIKCTNTNSATDTSACIDPVCTDNTDATTDDACKSYHATCLTKGTGCIAASANCSAYPGTSTDICGKFTGSNKTKPCWWKSPATTCADKACSDADGTYTTDELCDKFLKGCVTTGNGCVPSSQNCDAYTGLNQTGCAALSKGCAKREACTAEVTCSGITGAANQASCDAVLPNKCVFFNNSCVAIGLCSTYAGTSVAACKDLVNSSGVKCYWTDATPNACTERACSQIASPADQKTCTDHKSSCARMSNGSACEEATCTNVTSPATEKNCQDYHPTCHFGKVNDVAVCSTGSTCATFGKSNTASCSTIITAQGGQCKSSTTVTNNCENDVCTGTAQNDCNTKKVVYTSTFQGTAAAQLCFYSGSTCVERSCANANTHLGVTVSSFSQCNSYYELCVFSRPSTGPTCVNGNAADASTSGCTLVQGTQEECLTLTGKYKTPAGVWEYRLCQSHGSAGTANCLDRQCSQKPDGKTDAICQAWLPTCKTDGNGCVDITTTCTSMSGTTESCQLLTGLVLGSKCQGNNTSTTTGTCVARRCQDNGTATTDADCKKYLDGCITTGKGCIPSTTPCSGQWGNQDGCKLLTGNDKQCWSLSLTTKGACIDRTCAHNTTATTDTDCAAFMKGCVTKRPGCIESTAECTSYQGVQADCEKAVGNGKSCTNDSTATATTSCKVKDCTKLAVDAYSESVCQAYGLQCHYNGSKCDVITTCSQLKGNFISCTQYVASDGPCVGTALQTETPTSCTAAKCSDAPVTLTTDAECDAYKKGCKTNGRGCGSAILCGDVYSTSSCTALKSGNDFTCAWASQCRDVQTTCSSYTANGQSVCASSKTTAGFGVCIWKNGACTEAKCEDLPLSVGSETDCTDYSSTCTFAGTGNGCVTKGACTSYIRKEVCSAAKSTDSIGSCTWDETVVTGTQIKGCRAKDCQDAAVTLVNDADCDAFISGCVSNGAGCMKSTFTCDMFKTQAKCLKDSSLQPCLWNDGACQQYYRCSDLSLKTVTACQAASKYCTTDESKCTPLKICSNYTKQIQCSIGSDGVCGWVTSTKKCQLFTQCTDLVSKVSNECSAFNAKCISNGTNCIDMGECSTYADSETACKIGGTDGTCQFDKDTSACRLRQCSDASTSTSTHNGCFGYQINSTTKCTTDGSKCIALADCASYTKQAGCVIDSQFKACSWDTAAKSCKTKTCSDTKKTKSSECAAALAGCISDGTKCIDQGKCADYTTKEACTAGGTDGACAFTAASGSTTTGTCKLFSQCSDANSDQTACQSKSLTCKWTAAVGTTASSCSNHTCDSAAKGTAKCVTIPSFDGKKYTVCQVQGGKCVTGDPSSLTQETCYKMSQYTYSWNANTKKCVACGSGASSNNNTTTVDNNSTNVTDPISTDHGSYLYVLPVLISLSF</sequence>
<dbReference type="GO" id="GO:0008061">
    <property type="term" value="F:chitin binding"/>
    <property type="evidence" value="ECO:0007669"/>
    <property type="project" value="InterPro"/>
</dbReference>
<dbReference type="OrthoDB" id="297852at2759"/>
<dbReference type="RefSeq" id="XP_001458941.1">
    <property type="nucleotide sequence ID" value="XM_001458904.2"/>
</dbReference>
<evidence type="ECO:0000256" key="2">
    <source>
        <dbReference type="SAM" id="SignalP"/>
    </source>
</evidence>
<dbReference type="GeneID" id="5044726"/>
<gene>
    <name evidence="4" type="ORF">GSPATT00024272001</name>
</gene>
<dbReference type="Pfam" id="PF01508">
    <property type="entry name" value="Paramecium_SA"/>
    <property type="match status" value="15"/>
</dbReference>
<keyword evidence="2" id="KW-0732">Signal</keyword>
<feature type="chain" id="PRO_5002624600" description="Chitin-binding type-2 domain-containing protein" evidence="2">
    <location>
        <begin position="23"/>
        <end position="1966"/>
    </location>
</feature>
<keyword evidence="1" id="KW-0325">Glycoprotein</keyword>
<dbReference type="KEGG" id="ptm:GSPATT00024272001"/>
<dbReference type="OMA" id="CSNCCEQ"/>
<dbReference type="GO" id="GO:0005576">
    <property type="term" value="C:extracellular region"/>
    <property type="evidence" value="ECO:0007669"/>
    <property type="project" value="InterPro"/>
</dbReference>
<protein>
    <recommendedName>
        <fullName evidence="3">Chitin-binding type-2 domain-containing protein</fullName>
    </recommendedName>
</protein>